<dbReference type="Proteomes" id="UP001634154">
    <property type="component" value="Unassembled WGS sequence"/>
</dbReference>
<dbReference type="Proteomes" id="UP000070513">
    <property type="component" value="Unassembled WGS sequence"/>
</dbReference>
<reference evidence="1 3" key="3">
    <citation type="journal article" date="2016" name="Genome Announc.">
        <title>Draft Genome Sequence of a Biocontrol Rhizobacterium, Chryseobacterium kwangjuense Strain KJ1R5, Isolated from Pepper (Capsicum annuum).</title>
        <authorList>
            <person name="Jeong J.J."/>
            <person name="Park H."/>
            <person name="Park B.H."/>
            <person name="Mannaa M."/>
            <person name="Sang M.K."/>
            <person name="Choi I.G."/>
            <person name="Kim K.D."/>
        </authorList>
    </citation>
    <scope>NUCLEOTIDE SEQUENCE [LARGE SCALE GENOMIC DNA]</scope>
    <source>
        <strain evidence="1 3">KJ1R5</strain>
    </source>
</reference>
<keyword evidence="4" id="KW-1185">Reference proteome</keyword>
<dbReference type="AlphaFoldDB" id="A0A135WIC0"/>
<name>A0A135WIC0_9FLAO</name>
<evidence type="ECO:0000313" key="2">
    <source>
        <dbReference type="EMBL" id="MFN1216003.1"/>
    </source>
</evidence>
<comment type="caution">
    <text evidence="1">The sequence shown here is derived from an EMBL/GenBank/DDBJ whole genome shotgun (WGS) entry which is preliminary data.</text>
</comment>
<dbReference type="OrthoDB" id="495830at2"/>
<evidence type="ECO:0000313" key="3">
    <source>
        <dbReference type="Proteomes" id="UP000070513"/>
    </source>
</evidence>
<gene>
    <name evidence="2" type="ORF">ACKW6Q_03355</name>
    <name evidence="1" type="ORF">AU378_02540</name>
</gene>
<dbReference type="EMBL" id="JBJXVJ010000001">
    <property type="protein sequence ID" value="MFN1216003.1"/>
    <property type="molecule type" value="Genomic_DNA"/>
</dbReference>
<accession>A0A135WIC0</accession>
<evidence type="ECO:0000313" key="4">
    <source>
        <dbReference type="Proteomes" id="UP001634154"/>
    </source>
</evidence>
<sequence length="148" mass="16645">MIIINKILNVDDYYFDVFMSVSEALTGFSVNELQSTGLAETYYNYILGSMEAATFAEFLTVSKNVFENSFNQDQLRNAISSDLMADPGLNDMACKVITIWYLGTWEGAYINDLSYKEGLVWNVMHAHPPGAKQPGYKSWNIQPVNSNS</sequence>
<proteinExistence type="predicted"/>
<reference evidence="2 4" key="4">
    <citation type="submission" date="2024-12" db="EMBL/GenBank/DDBJ databases">
        <title>Draft genome sequence of Chryseobacterium kwangjuense AG447.</title>
        <authorList>
            <person name="Cheptsov V.S."/>
            <person name="Belov A."/>
            <person name="Zavarzina A.G."/>
        </authorList>
    </citation>
    <scope>NUCLEOTIDE SEQUENCE [LARGE SCALE GENOMIC DNA]</scope>
    <source>
        <strain evidence="2 4">AG447</strain>
    </source>
</reference>
<reference evidence="3" key="1">
    <citation type="submission" date="2015-12" db="EMBL/GenBank/DDBJ databases">
        <title>Genome sequence of a biocontrol rhizobacterium Chryseobacterium kwangjuense strain KJ1R5 isolated from pepper (Capsicum annuum L.).</title>
        <authorList>
            <person name="Jeong J.-J."/>
            <person name="Park H."/>
            <person name="Mannaa M."/>
            <person name="Sang M.K."/>
            <person name="Choi I.-G."/>
            <person name="Kim K.D."/>
        </authorList>
    </citation>
    <scope>NUCLEOTIDE SEQUENCE [LARGE SCALE GENOMIC DNA]</scope>
    <source>
        <strain evidence="3">KJ1R5</strain>
    </source>
</reference>
<dbReference type="EMBL" id="LPUR01000001">
    <property type="protein sequence ID" value="KXH84659.1"/>
    <property type="molecule type" value="Genomic_DNA"/>
</dbReference>
<organism evidence="1 3">
    <name type="scientific">Chryseobacterium kwangjuense</name>
    <dbReference type="NCBI Taxonomy" id="267125"/>
    <lineage>
        <taxon>Bacteria</taxon>
        <taxon>Pseudomonadati</taxon>
        <taxon>Bacteroidota</taxon>
        <taxon>Flavobacteriia</taxon>
        <taxon>Flavobacteriales</taxon>
        <taxon>Weeksellaceae</taxon>
        <taxon>Chryseobacterium group</taxon>
        <taxon>Chryseobacterium</taxon>
    </lineage>
</organism>
<protein>
    <submittedName>
        <fullName evidence="2">Sugar dehydrogenase complex small subunit</fullName>
    </submittedName>
</protein>
<dbReference type="RefSeq" id="WP_062647666.1">
    <property type="nucleotide sequence ID" value="NZ_JBJXVJ010000001.1"/>
</dbReference>
<reference evidence="1" key="2">
    <citation type="submission" date="2015-12" db="EMBL/GenBank/DDBJ databases">
        <authorList>
            <person name="Shamseldin A."/>
            <person name="Moawad H."/>
            <person name="Abd El-Rahim W.M."/>
            <person name="Sadowsky M.J."/>
        </authorList>
    </citation>
    <scope>NUCLEOTIDE SEQUENCE</scope>
    <source>
        <strain evidence="1">KJ1R5</strain>
    </source>
</reference>
<evidence type="ECO:0000313" key="1">
    <source>
        <dbReference type="EMBL" id="KXH84659.1"/>
    </source>
</evidence>